<dbReference type="Pfam" id="PF11219">
    <property type="entry name" value="DUF3014"/>
    <property type="match status" value="1"/>
</dbReference>
<accession>Q21ZB7</accession>
<keyword evidence="1" id="KW-0812">Transmembrane</keyword>
<evidence type="ECO:0000313" key="2">
    <source>
        <dbReference type="EMBL" id="ABD68886.1"/>
    </source>
</evidence>
<evidence type="ECO:0000313" key="3">
    <source>
        <dbReference type="Proteomes" id="UP000008332"/>
    </source>
</evidence>
<dbReference type="HOGENOM" id="CLU_068472_0_1_4"/>
<dbReference type="Proteomes" id="UP000008332">
    <property type="component" value="Chromosome"/>
</dbReference>
<dbReference type="STRING" id="338969.Rfer_1149"/>
<dbReference type="AlphaFoldDB" id="Q21ZB7"/>
<protein>
    <recommendedName>
        <fullName evidence="4">DUF3014 domain-containing protein</fullName>
    </recommendedName>
</protein>
<reference evidence="3" key="1">
    <citation type="submission" date="2006-02" db="EMBL/GenBank/DDBJ databases">
        <title>Complete sequence of chromosome of Rhodoferax ferrireducens DSM 15236.</title>
        <authorList>
            <person name="Copeland A."/>
            <person name="Lucas S."/>
            <person name="Lapidus A."/>
            <person name="Barry K."/>
            <person name="Detter J.C."/>
            <person name="Glavina del Rio T."/>
            <person name="Hammon N."/>
            <person name="Israni S."/>
            <person name="Pitluck S."/>
            <person name="Brettin T."/>
            <person name="Bruce D."/>
            <person name="Han C."/>
            <person name="Tapia R."/>
            <person name="Gilna P."/>
            <person name="Kiss H."/>
            <person name="Schmutz J."/>
            <person name="Larimer F."/>
            <person name="Land M."/>
            <person name="Kyrpides N."/>
            <person name="Ivanova N."/>
            <person name="Richardson P."/>
        </authorList>
    </citation>
    <scope>NUCLEOTIDE SEQUENCE [LARGE SCALE GENOMIC DNA]</scope>
    <source>
        <strain evidence="3">ATCC BAA-621 / DSM 15236 / T118</strain>
    </source>
</reference>
<name>Q21ZB7_ALBFT</name>
<sequence>MKHLSRWLFAGFLLVCLGGGAYLWWQHGQGVAPVPEPAPVAAAPSVTEPTPPAKPLIRHPIEALQPSLPELAGLPAVGDSGNLVKDALIDLLGRRAVLSFLTIDDFVRHLVVTVDSLARGHAASRLWPVLPTPARILVVEHRDGTYLADGNADRYTPFVRFSTSVDTVKAAALYVRLYPLFQQAYEELGYPGKYFNDRLIEVIDQLLETPELTGPVKLTLTQVQGPIPVTRPWVRYEFADRSLESRPAGQKILLRMGSANARLLKAKLAEFRARIATRNADR</sequence>
<keyword evidence="1" id="KW-0472">Membrane</keyword>
<gene>
    <name evidence="2" type="ordered locus">Rfer_1149</name>
</gene>
<organism evidence="2 3">
    <name type="scientific">Albidiferax ferrireducens (strain ATCC BAA-621 / DSM 15236 / T118)</name>
    <name type="common">Rhodoferax ferrireducens</name>
    <dbReference type="NCBI Taxonomy" id="338969"/>
    <lineage>
        <taxon>Bacteria</taxon>
        <taxon>Pseudomonadati</taxon>
        <taxon>Pseudomonadota</taxon>
        <taxon>Betaproteobacteria</taxon>
        <taxon>Burkholderiales</taxon>
        <taxon>Comamonadaceae</taxon>
        <taxon>Rhodoferax</taxon>
    </lineage>
</organism>
<dbReference type="EMBL" id="CP000267">
    <property type="protein sequence ID" value="ABD68886.1"/>
    <property type="molecule type" value="Genomic_DNA"/>
</dbReference>
<proteinExistence type="predicted"/>
<dbReference type="InterPro" id="IPR021382">
    <property type="entry name" value="DUF3014"/>
</dbReference>
<dbReference type="KEGG" id="rfr:Rfer_1149"/>
<keyword evidence="3" id="KW-1185">Reference proteome</keyword>
<feature type="transmembrane region" description="Helical" evidence="1">
    <location>
        <begin position="7"/>
        <end position="25"/>
    </location>
</feature>
<evidence type="ECO:0000256" key="1">
    <source>
        <dbReference type="SAM" id="Phobius"/>
    </source>
</evidence>
<keyword evidence="1" id="KW-1133">Transmembrane helix</keyword>
<dbReference type="eggNOG" id="COG1711">
    <property type="taxonomic scope" value="Bacteria"/>
</dbReference>
<evidence type="ECO:0008006" key="4">
    <source>
        <dbReference type="Google" id="ProtNLM"/>
    </source>
</evidence>